<dbReference type="OrthoDB" id="5951975at2759"/>
<name>A0A7J7JCV1_BUGNE</name>
<dbReference type="InterPro" id="IPR011009">
    <property type="entry name" value="Kinase-like_dom_sf"/>
</dbReference>
<dbReference type="AlphaFoldDB" id="A0A7J7JCV1"/>
<dbReference type="GO" id="GO:0005524">
    <property type="term" value="F:ATP binding"/>
    <property type="evidence" value="ECO:0007669"/>
    <property type="project" value="InterPro"/>
</dbReference>
<feature type="domain" description="Protein kinase" evidence="1">
    <location>
        <begin position="1"/>
        <end position="144"/>
    </location>
</feature>
<organism evidence="2 3">
    <name type="scientific">Bugula neritina</name>
    <name type="common">Brown bryozoan</name>
    <name type="synonym">Sertularia neritina</name>
    <dbReference type="NCBI Taxonomy" id="10212"/>
    <lineage>
        <taxon>Eukaryota</taxon>
        <taxon>Metazoa</taxon>
        <taxon>Spiralia</taxon>
        <taxon>Lophotrochozoa</taxon>
        <taxon>Bryozoa</taxon>
        <taxon>Gymnolaemata</taxon>
        <taxon>Cheilostomatida</taxon>
        <taxon>Flustrina</taxon>
        <taxon>Buguloidea</taxon>
        <taxon>Bugulidae</taxon>
        <taxon>Bugula</taxon>
    </lineage>
</organism>
<sequence length="144" mass="16176">MIHMDIKPHNILVQSGKGKLADLGLADLAENFVDMAVTAHAWQGTPLYRAPELLHRSAPSKAADMWSMGLTTLEVMTGERPYKEMSKYKKSFVPKGLVDGKLPDILDTKRLSNNDTLFKLVLNFDPEKRFSAADWLKKLSGYKL</sequence>
<dbReference type="PANTHER" id="PTHR48011:SF4">
    <property type="entry name" value="MITOGEN-ACTIVATED PROTEIN KINASE KINASE KINASE 19"/>
    <property type="match status" value="1"/>
</dbReference>
<dbReference type="EMBL" id="VXIV02002617">
    <property type="protein sequence ID" value="KAF6024109.1"/>
    <property type="molecule type" value="Genomic_DNA"/>
</dbReference>
<reference evidence="2" key="1">
    <citation type="submission" date="2020-06" db="EMBL/GenBank/DDBJ databases">
        <title>Draft genome of Bugula neritina, a colonial animal packing powerful symbionts and potential medicines.</title>
        <authorList>
            <person name="Rayko M."/>
        </authorList>
    </citation>
    <scope>NUCLEOTIDE SEQUENCE [LARGE SCALE GENOMIC DNA]</scope>
    <source>
        <strain evidence="2">Kwan_BN1</strain>
    </source>
</reference>
<comment type="caution">
    <text evidence="2">The sequence shown here is derived from an EMBL/GenBank/DDBJ whole genome shotgun (WGS) entry which is preliminary data.</text>
</comment>
<dbReference type="SUPFAM" id="SSF56112">
    <property type="entry name" value="Protein kinase-like (PK-like)"/>
    <property type="match status" value="1"/>
</dbReference>
<dbReference type="InterPro" id="IPR000719">
    <property type="entry name" value="Prot_kinase_dom"/>
</dbReference>
<dbReference type="InterPro" id="IPR052751">
    <property type="entry name" value="Plant_MAPKKK"/>
</dbReference>
<dbReference type="GO" id="GO:0004672">
    <property type="term" value="F:protein kinase activity"/>
    <property type="evidence" value="ECO:0007669"/>
    <property type="project" value="InterPro"/>
</dbReference>
<dbReference type="PROSITE" id="PS50011">
    <property type="entry name" value="PROTEIN_KINASE_DOM"/>
    <property type="match status" value="1"/>
</dbReference>
<dbReference type="Gene3D" id="1.10.510.10">
    <property type="entry name" value="Transferase(Phosphotransferase) domain 1"/>
    <property type="match status" value="1"/>
</dbReference>
<proteinExistence type="predicted"/>
<dbReference type="Proteomes" id="UP000593567">
    <property type="component" value="Unassembled WGS sequence"/>
</dbReference>
<dbReference type="GO" id="GO:0007165">
    <property type="term" value="P:signal transduction"/>
    <property type="evidence" value="ECO:0007669"/>
    <property type="project" value="TreeGrafter"/>
</dbReference>
<evidence type="ECO:0000259" key="1">
    <source>
        <dbReference type="PROSITE" id="PS50011"/>
    </source>
</evidence>
<dbReference type="PROSITE" id="PS00108">
    <property type="entry name" value="PROTEIN_KINASE_ST"/>
    <property type="match status" value="1"/>
</dbReference>
<gene>
    <name evidence="2" type="ORF">EB796_017599</name>
</gene>
<keyword evidence="3" id="KW-1185">Reference proteome</keyword>
<dbReference type="Pfam" id="PF00069">
    <property type="entry name" value="Pkinase"/>
    <property type="match status" value="1"/>
</dbReference>
<dbReference type="PANTHER" id="PTHR48011">
    <property type="entry name" value="CCR4-NOT TRANSCRIPTIONAL COMPLEX SUBUNIT CAF120-RELATED"/>
    <property type="match status" value="1"/>
</dbReference>
<evidence type="ECO:0000313" key="2">
    <source>
        <dbReference type="EMBL" id="KAF6024109.1"/>
    </source>
</evidence>
<evidence type="ECO:0000313" key="3">
    <source>
        <dbReference type="Proteomes" id="UP000593567"/>
    </source>
</evidence>
<protein>
    <recommendedName>
        <fullName evidence="1">Protein kinase domain-containing protein</fullName>
    </recommendedName>
</protein>
<accession>A0A7J7JCV1</accession>
<dbReference type="InterPro" id="IPR008271">
    <property type="entry name" value="Ser/Thr_kinase_AS"/>
</dbReference>